<feature type="domain" description="DUF6362" evidence="1">
    <location>
        <begin position="89"/>
        <end position="179"/>
    </location>
</feature>
<dbReference type="Pfam" id="PF19889">
    <property type="entry name" value="DUF6362"/>
    <property type="match status" value="1"/>
</dbReference>
<comment type="caution">
    <text evidence="2">The sequence shown here is derived from an EMBL/GenBank/DDBJ whole genome shotgun (WGS) entry which is preliminary data.</text>
</comment>
<gene>
    <name evidence="2" type="ORF">ENY07_10815</name>
</gene>
<dbReference type="EMBL" id="DTQM01000206">
    <property type="protein sequence ID" value="HGC43695.1"/>
    <property type="molecule type" value="Genomic_DNA"/>
</dbReference>
<dbReference type="InterPro" id="IPR045942">
    <property type="entry name" value="DUF6362"/>
</dbReference>
<organism evidence="2">
    <name type="scientific">Acidicaldus sp</name>
    <dbReference type="NCBI Taxonomy" id="1872105"/>
    <lineage>
        <taxon>Bacteria</taxon>
        <taxon>Pseudomonadati</taxon>
        <taxon>Pseudomonadota</taxon>
        <taxon>Alphaproteobacteria</taxon>
        <taxon>Acetobacterales</taxon>
        <taxon>Acetobacteraceae</taxon>
        <taxon>Acidicaldus</taxon>
    </lineage>
</organism>
<reference evidence="2" key="1">
    <citation type="journal article" date="2020" name="mSystems">
        <title>Genome- and Community-Level Interaction Insights into Carbon Utilization and Element Cycling Functions of Hydrothermarchaeota in Hydrothermal Sediment.</title>
        <authorList>
            <person name="Zhou Z."/>
            <person name="Liu Y."/>
            <person name="Xu W."/>
            <person name="Pan J."/>
            <person name="Luo Z.H."/>
            <person name="Li M."/>
        </authorList>
    </citation>
    <scope>NUCLEOTIDE SEQUENCE</scope>
    <source>
        <strain evidence="2">SpSt-997</strain>
    </source>
</reference>
<proteinExistence type="predicted"/>
<dbReference type="AlphaFoldDB" id="A0A8J4HDL7"/>
<name>A0A8J4HDL7_9PROT</name>
<evidence type="ECO:0000259" key="1">
    <source>
        <dbReference type="Pfam" id="PF19889"/>
    </source>
</evidence>
<accession>A0A8J4HDL7</accession>
<sequence length="189" mass="20377">MPDEQRLYGAGLARAAEAARAAPFSPSKTGRNGAPHPALRRLRVLENGAPHGAAYGAAEVIARLEEAGATLLALPMRGYATGLRMGTLDIVRQASEAYGWDANARLRPPVPSAARISRMDEAFSWLALIPDDRYVLRRIAAARALTHPLTGRHLYPWRRLGAALGADHKAVQRWHKEAVGLLVVGLGGR</sequence>
<evidence type="ECO:0000313" key="2">
    <source>
        <dbReference type="EMBL" id="HGC43695.1"/>
    </source>
</evidence>
<protein>
    <recommendedName>
        <fullName evidence="1">DUF6362 domain-containing protein</fullName>
    </recommendedName>
</protein>